<dbReference type="Gene3D" id="1.10.3130.10">
    <property type="entry name" value="serine acetyltransferase, domain 1"/>
    <property type="match status" value="1"/>
</dbReference>
<keyword evidence="5" id="KW-0028">Amino-acid biosynthesis</keyword>
<dbReference type="PANTHER" id="PTHR42811">
    <property type="entry name" value="SERINE ACETYLTRANSFERASE"/>
    <property type="match status" value="1"/>
</dbReference>
<evidence type="ECO:0000313" key="11">
    <source>
        <dbReference type="EMBL" id="RTR16420.1"/>
    </source>
</evidence>
<dbReference type="GO" id="GO:0005737">
    <property type="term" value="C:cytoplasm"/>
    <property type="evidence" value="ECO:0007669"/>
    <property type="project" value="InterPro"/>
</dbReference>
<dbReference type="InterPro" id="IPR005881">
    <property type="entry name" value="Ser_O-AcTrfase"/>
</dbReference>
<evidence type="ECO:0000256" key="8">
    <source>
        <dbReference type="ARBA" id="ARBA00023315"/>
    </source>
</evidence>
<keyword evidence="7" id="KW-0677">Repeat</keyword>
<dbReference type="GO" id="GO:0006535">
    <property type="term" value="P:cysteine biosynthetic process from serine"/>
    <property type="evidence" value="ECO:0007669"/>
    <property type="project" value="InterPro"/>
</dbReference>
<organism evidence="11 12">
    <name type="scientific">Azospirillum griseum</name>
    <dbReference type="NCBI Taxonomy" id="2496639"/>
    <lineage>
        <taxon>Bacteria</taxon>
        <taxon>Pseudomonadati</taxon>
        <taxon>Pseudomonadota</taxon>
        <taxon>Alphaproteobacteria</taxon>
        <taxon>Rhodospirillales</taxon>
        <taxon>Azospirillaceae</taxon>
        <taxon>Azospirillum</taxon>
    </lineage>
</organism>
<evidence type="ECO:0000256" key="2">
    <source>
        <dbReference type="ARBA" id="ARBA00007274"/>
    </source>
</evidence>
<dbReference type="EMBL" id="RXMA01000025">
    <property type="protein sequence ID" value="RTR16420.1"/>
    <property type="molecule type" value="Genomic_DNA"/>
</dbReference>
<evidence type="ECO:0000256" key="9">
    <source>
        <dbReference type="ARBA" id="ARBA00049486"/>
    </source>
</evidence>
<accession>A0A3S0HUP9</accession>
<evidence type="ECO:0000256" key="1">
    <source>
        <dbReference type="ARBA" id="ARBA00004876"/>
    </source>
</evidence>
<evidence type="ECO:0000256" key="5">
    <source>
        <dbReference type="ARBA" id="ARBA00022605"/>
    </source>
</evidence>
<dbReference type="InterPro" id="IPR053376">
    <property type="entry name" value="Serine_acetyltransferase"/>
</dbReference>
<reference evidence="11 12" key="1">
    <citation type="submission" date="2018-12" db="EMBL/GenBank/DDBJ databases">
        <authorList>
            <person name="Yang Y."/>
        </authorList>
    </citation>
    <scope>NUCLEOTIDE SEQUENCE [LARGE SCALE GENOMIC DNA]</scope>
    <source>
        <strain evidence="11 12">L-25-5w-1</strain>
    </source>
</reference>
<dbReference type="AlphaFoldDB" id="A0A3S0HUP9"/>
<comment type="caution">
    <text evidence="11">The sequence shown here is derived from an EMBL/GenBank/DDBJ whole genome shotgun (WGS) entry which is preliminary data.</text>
</comment>
<dbReference type="InterPro" id="IPR011004">
    <property type="entry name" value="Trimer_LpxA-like_sf"/>
</dbReference>
<dbReference type="EC" id="2.3.1.30" evidence="3"/>
<protein>
    <recommendedName>
        <fullName evidence="4">Serine acetyltransferase</fullName>
        <ecNumber evidence="3">2.3.1.30</ecNumber>
    </recommendedName>
</protein>
<dbReference type="PROSITE" id="PS00101">
    <property type="entry name" value="HEXAPEP_TRANSFERASES"/>
    <property type="match status" value="1"/>
</dbReference>
<name>A0A3S0HUP9_9PROT</name>
<comment type="pathway">
    <text evidence="1">Amino-acid biosynthesis; L-cysteine biosynthesis; L-cysteine from L-serine: step 1/2.</text>
</comment>
<evidence type="ECO:0000256" key="4">
    <source>
        <dbReference type="ARBA" id="ARBA00018522"/>
    </source>
</evidence>
<evidence type="ECO:0000313" key="12">
    <source>
        <dbReference type="Proteomes" id="UP000277007"/>
    </source>
</evidence>
<dbReference type="NCBIfam" id="NF041874">
    <property type="entry name" value="EPS_EpsC"/>
    <property type="match status" value="1"/>
</dbReference>
<dbReference type="OrthoDB" id="9801456at2"/>
<dbReference type="CDD" id="cd03354">
    <property type="entry name" value="LbH_SAT"/>
    <property type="match status" value="1"/>
</dbReference>
<keyword evidence="8 11" id="KW-0012">Acyltransferase</keyword>
<dbReference type="InterPro" id="IPR042122">
    <property type="entry name" value="Ser_AcTrfase_N_sf"/>
</dbReference>
<keyword evidence="12" id="KW-1185">Reference proteome</keyword>
<dbReference type="InterPro" id="IPR001451">
    <property type="entry name" value="Hexapep"/>
</dbReference>
<evidence type="ECO:0000256" key="3">
    <source>
        <dbReference type="ARBA" id="ARBA00013266"/>
    </source>
</evidence>
<dbReference type="Gene3D" id="2.160.10.10">
    <property type="entry name" value="Hexapeptide repeat proteins"/>
    <property type="match status" value="1"/>
</dbReference>
<keyword evidence="6 11" id="KW-0808">Transferase</keyword>
<evidence type="ECO:0000259" key="10">
    <source>
        <dbReference type="SMART" id="SM00971"/>
    </source>
</evidence>
<dbReference type="InterPro" id="IPR010493">
    <property type="entry name" value="Ser_AcTrfase_N"/>
</dbReference>
<gene>
    <name evidence="11" type="primary">cysE</name>
    <name evidence="11" type="ORF">EJ903_20705</name>
</gene>
<dbReference type="RefSeq" id="WP_126619010.1">
    <property type="nucleotide sequence ID" value="NZ_JBHUCY010000078.1"/>
</dbReference>
<dbReference type="Pfam" id="PF06426">
    <property type="entry name" value="SATase_N"/>
    <property type="match status" value="1"/>
</dbReference>
<dbReference type="Proteomes" id="UP000277007">
    <property type="component" value="Unassembled WGS sequence"/>
</dbReference>
<feature type="domain" description="Serine acetyltransferase N-terminal" evidence="10">
    <location>
        <begin position="18"/>
        <end position="122"/>
    </location>
</feature>
<comment type="similarity">
    <text evidence="2">Belongs to the transferase hexapeptide repeat family.</text>
</comment>
<dbReference type="FunFam" id="2.160.10.10:FF:000002">
    <property type="entry name" value="Serine acetyltransferase"/>
    <property type="match status" value="1"/>
</dbReference>
<dbReference type="NCBIfam" id="TIGR01172">
    <property type="entry name" value="cysE"/>
    <property type="match status" value="1"/>
</dbReference>
<dbReference type="InterPro" id="IPR018357">
    <property type="entry name" value="Hexapep_transf_CS"/>
</dbReference>
<evidence type="ECO:0000256" key="6">
    <source>
        <dbReference type="ARBA" id="ARBA00022679"/>
    </source>
</evidence>
<dbReference type="InterPro" id="IPR045304">
    <property type="entry name" value="LbH_SAT"/>
</dbReference>
<dbReference type="SUPFAM" id="SSF51161">
    <property type="entry name" value="Trimeric LpxA-like enzymes"/>
    <property type="match status" value="1"/>
</dbReference>
<proteinExistence type="inferred from homology"/>
<evidence type="ECO:0000256" key="7">
    <source>
        <dbReference type="ARBA" id="ARBA00022737"/>
    </source>
</evidence>
<dbReference type="SMART" id="SM00971">
    <property type="entry name" value="SATase_N"/>
    <property type="match status" value="1"/>
</dbReference>
<dbReference type="GO" id="GO:0009001">
    <property type="term" value="F:serine O-acetyltransferase activity"/>
    <property type="evidence" value="ECO:0007669"/>
    <property type="project" value="UniProtKB-EC"/>
</dbReference>
<sequence length="277" mass="29411">MDTLGLAVRDPAPVGQDLWRTLCADATRVAAEEKTLRVFLNESVLSHDCFGSALAALLVRKLADRVMPPDRLAVTVQAAFDSEAGIVEAAAADLAAILARDPAADSCLTPFLYFKGYHALQWHRVAHWLWRQDRHNLAHFLQSRVSETFAVDIHPAVPVGRGVFIDHGTGVVIGETAVIGNDVSILQNVTLGGTGKEHGDRHPKVRDGVLLAAGAKVLGNITIGAHAKVGAGSVVLKDVPGCATVAGIPARVVGWCRDELAPALSMDQSLQQGDYSI</sequence>
<dbReference type="UniPathway" id="UPA00136">
    <property type="reaction ID" value="UER00199"/>
</dbReference>
<comment type="catalytic activity">
    <reaction evidence="9">
        <text>L-serine + acetyl-CoA = O-acetyl-L-serine + CoA</text>
        <dbReference type="Rhea" id="RHEA:24560"/>
        <dbReference type="ChEBI" id="CHEBI:33384"/>
        <dbReference type="ChEBI" id="CHEBI:57287"/>
        <dbReference type="ChEBI" id="CHEBI:57288"/>
        <dbReference type="ChEBI" id="CHEBI:58340"/>
        <dbReference type="EC" id="2.3.1.30"/>
    </reaction>
</comment>
<dbReference type="Pfam" id="PF00132">
    <property type="entry name" value="Hexapep"/>
    <property type="match status" value="1"/>
</dbReference>